<evidence type="ECO:0000313" key="1">
    <source>
        <dbReference type="EMBL" id="MCX5465402.1"/>
    </source>
</evidence>
<dbReference type="PIRSF" id="PIRSF029730">
    <property type="entry name" value="UCP029730"/>
    <property type="match status" value="1"/>
</dbReference>
<proteinExistence type="predicted"/>
<protein>
    <submittedName>
        <fullName evidence="1">N-formylglutamate amidohydrolase</fullName>
    </submittedName>
</protein>
<dbReference type="EMBL" id="JAPKNA010000004">
    <property type="protein sequence ID" value="MCX5465402.1"/>
    <property type="molecule type" value="Genomic_DNA"/>
</dbReference>
<accession>A0ABT3VQR4</accession>
<evidence type="ECO:0000313" key="2">
    <source>
        <dbReference type="Proteomes" id="UP001209916"/>
    </source>
</evidence>
<dbReference type="InterPro" id="IPR011227">
    <property type="entry name" value="UCP029730"/>
</dbReference>
<reference evidence="1 2" key="1">
    <citation type="submission" date="2022-11" db="EMBL/GenBank/DDBJ databases">
        <title>Biodiversity and phylogenetic relationships of bacteria.</title>
        <authorList>
            <person name="Machado R.A.R."/>
            <person name="Bhat A."/>
            <person name="Loulou A."/>
            <person name="Kallel S."/>
        </authorList>
    </citation>
    <scope>NUCLEOTIDE SEQUENCE [LARGE SCALE GENOMIC DNA]</scope>
    <source>
        <strain evidence="1 2">DSM 13975</strain>
    </source>
</reference>
<comment type="caution">
    <text evidence="1">The sequence shown here is derived from an EMBL/GenBank/DDBJ whole genome shotgun (WGS) entry which is preliminary data.</text>
</comment>
<organism evidence="1 2">
    <name type="scientific">Alcaligenes parafaecalis</name>
    <dbReference type="NCBI Taxonomy" id="171260"/>
    <lineage>
        <taxon>Bacteria</taxon>
        <taxon>Pseudomonadati</taxon>
        <taxon>Pseudomonadota</taxon>
        <taxon>Betaproteobacteria</taxon>
        <taxon>Burkholderiales</taxon>
        <taxon>Alcaligenaceae</taxon>
        <taxon>Alcaligenes</taxon>
    </lineage>
</organism>
<gene>
    <name evidence="1" type="ORF">OSH09_14540</name>
</gene>
<sequence>MSISNPDSSLRPHTDTWPAATVFNAQGRTPVLLVCEHASNQMPPDADNLGCSAADLERHIAVDLGADALTRALALRIGAPAVLCTTSRLYVDCNRSSHDADWIPERSDGSLIPGNVGLDDAAREQRALRVFEPFHQQVAQTLRALREHHSTVLILPIHSFAASLNGQERPHAAVIWEQEWPASLMLQGLSRHASSIGNNYPYDGRELRGHTFLRHAIPAGLPHFAIEVRQDLLAQPGATERWAGYLADALEDVLAGLEKTAA</sequence>
<name>A0ABT3VQR4_9BURK</name>
<dbReference type="Pfam" id="PF05013">
    <property type="entry name" value="FGase"/>
    <property type="match status" value="1"/>
</dbReference>
<dbReference type="RefSeq" id="WP_266121381.1">
    <property type="nucleotide sequence ID" value="NZ_JAPKNA010000004.1"/>
</dbReference>
<dbReference type="Gene3D" id="3.40.630.40">
    <property type="entry name" value="Zn-dependent exopeptidases"/>
    <property type="match status" value="1"/>
</dbReference>
<dbReference type="Proteomes" id="UP001209916">
    <property type="component" value="Unassembled WGS sequence"/>
</dbReference>
<dbReference type="InterPro" id="IPR007709">
    <property type="entry name" value="N-FG_amidohydro"/>
</dbReference>
<keyword evidence="2" id="KW-1185">Reference proteome</keyword>
<dbReference type="SUPFAM" id="SSF53187">
    <property type="entry name" value="Zn-dependent exopeptidases"/>
    <property type="match status" value="1"/>
</dbReference>